<evidence type="ECO:0000313" key="2">
    <source>
        <dbReference type="EMBL" id="OIQ65471.1"/>
    </source>
</evidence>
<dbReference type="AlphaFoldDB" id="A0A1J5PCC1"/>
<reference evidence="2" key="1">
    <citation type="submission" date="2016-10" db="EMBL/GenBank/DDBJ databases">
        <title>Sequence of Gallionella enrichment culture.</title>
        <authorList>
            <person name="Poehlein A."/>
            <person name="Muehling M."/>
            <person name="Daniel R."/>
        </authorList>
    </citation>
    <scope>NUCLEOTIDE SEQUENCE</scope>
</reference>
<proteinExistence type="predicted"/>
<dbReference type="EMBL" id="MLJW01007301">
    <property type="protein sequence ID" value="OIQ65471.1"/>
    <property type="molecule type" value="Genomic_DNA"/>
</dbReference>
<protein>
    <submittedName>
        <fullName evidence="2">Uncharacterized protein</fullName>
    </submittedName>
</protein>
<sequence>MPELVEIHMRHRLAKAFGHTVKPIGPHRVRSRQPFGLRIEPDHMVRAGKHDARLPMCARRLIKVIHPLNIRVEDRAKGFLGRNAAEMHDTIAARDQPHHRRLVAQIAGHQLFVRRGLAQIGHIRQPHHLRHRREKLAHHAPQPPRRAGNQQTFHQVILSS</sequence>
<name>A0A1J5PCC1_9ZZZZ</name>
<gene>
    <name evidence="2" type="ORF">GALL_529700</name>
</gene>
<organism evidence="2">
    <name type="scientific">mine drainage metagenome</name>
    <dbReference type="NCBI Taxonomy" id="410659"/>
    <lineage>
        <taxon>unclassified sequences</taxon>
        <taxon>metagenomes</taxon>
        <taxon>ecological metagenomes</taxon>
    </lineage>
</organism>
<feature type="compositionally biased region" description="Basic residues" evidence="1">
    <location>
        <begin position="127"/>
        <end position="138"/>
    </location>
</feature>
<evidence type="ECO:0000256" key="1">
    <source>
        <dbReference type="SAM" id="MobiDB-lite"/>
    </source>
</evidence>
<feature type="region of interest" description="Disordered" evidence="1">
    <location>
        <begin position="127"/>
        <end position="152"/>
    </location>
</feature>
<comment type="caution">
    <text evidence="2">The sequence shown here is derived from an EMBL/GenBank/DDBJ whole genome shotgun (WGS) entry which is preliminary data.</text>
</comment>
<accession>A0A1J5PCC1</accession>